<dbReference type="EC" id="3.1.13.1" evidence="7"/>
<dbReference type="SUPFAM" id="SSF50249">
    <property type="entry name" value="Nucleic acid-binding proteins"/>
    <property type="match status" value="3"/>
</dbReference>
<dbReference type="NCBIfam" id="TIGR02063">
    <property type="entry name" value="RNase_R"/>
    <property type="match status" value="1"/>
</dbReference>
<evidence type="ECO:0000256" key="2">
    <source>
        <dbReference type="ARBA" id="ARBA00022490"/>
    </source>
</evidence>
<accession>A0AAW6HQG9</accession>
<dbReference type="Pfam" id="PF00575">
    <property type="entry name" value="S1"/>
    <property type="match status" value="1"/>
</dbReference>
<dbReference type="PROSITE" id="PS50126">
    <property type="entry name" value="S1"/>
    <property type="match status" value="1"/>
</dbReference>
<gene>
    <name evidence="7 10" type="primary">rnr</name>
    <name evidence="9" type="ORF">LNO68_02660</name>
    <name evidence="10" type="ORF">LNO71_02605</name>
</gene>
<dbReference type="InterPro" id="IPR022966">
    <property type="entry name" value="RNase_II/R_CS"/>
</dbReference>
<dbReference type="GO" id="GO:0008859">
    <property type="term" value="F:exoribonuclease II activity"/>
    <property type="evidence" value="ECO:0007669"/>
    <property type="project" value="UniProtKB-UniRule"/>
</dbReference>
<protein>
    <recommendedName>
        <fullName evidence="7">Ribonuclease R</fullName>
        <shortName evidence="7">RNase R</shortName>
        <ecNumber evidence="7">3.1.13.1</ecNumber>
    </recommendedName>
</protein>
<comment type="similarity">
    <text evidence="7">Belongs to the RNR ribonuclease family. RNase R subfamily.</text>
</comment>
<reference evidence="10 12" key="1">
    <citation type="submission" date="2021-11" db="EMBL/GenBank/DDBJ databases">
        <title>Description of Mycoplasma bradburyaesp. nov.from sea birds: a tribute to a great mycoplasmologist.</title>
        <authorList>
            <person name="Ramirez A.S."/>
            <person name="Poveda C."/>
            <person name="Suarez-Perez A."/>
            <person name="Rosales R.S."/>
            <person name="Dijkman R."/>
            <person name="Feberwee A."/>
            <person name="Spergser J."/>
            <person name="Szostak M.P."/>
            <person name="Ressel L."/>
            <person name="Calabuig P."/>
            <person name="Catania S."/>
            <person name="Gobbo F."/>
            <person name="Timofte D."/>
            <person name="Poveda J.B."/>
        </authorList>
    </citation>
    <scope>NUCLEOTIDE SEQUENCE</scope>
    <source>
        <strain evidence="9 12">T158</strain>
        <strain evidence="10">T264</strain>
    </source>
</reference>
<keyword evidence="2 7" id="KW-0963">Cytoplasm</keyword>
<dbReference type="AlphaFoldDB" id="A0AAW6HQG9"/>
<dbReference type="NCBIfam" id="TIGR00358">
    <property type="entry name" value="3_prime_RNase"/>
    <property type="match status" value="1"/>
</dbReference>
<keyword evidence="4 7" id="KW-0378">Hydrolase</keyword>
<evidence type="ECO:0000256" key="5">
    <source>
        <dbReference type="ARBA" id="ARBA00022839"/>
    </source>
</evidence>
<keyword evidence="6 7" id="KW-0694">RNA-binding</keyword>
<comment type="function">
    <text evidence="7">3'-5' exoribonuclease that releases 5'-nucleoside monophosphates and is involved in maturation of structured RNAs.</text>
</comment>
<evidence type="ECO:0000256" key="3">
    <source>
        <dbReference type="ARBA" id="ARBA00022722"/>
    </source>
</evidence>
<dbReference type="InterPro" id="IPR011805">
    <property type="entry name" value="RNase_R"/>
</dbReference>
<keyword evidence="5 7" id="KW-0269">Exonuclease</keyword>
<name>A0AAW6HQG9_9MOLU</name>
<dbReference type="InterPro" id="IPR003029">
    <property type="entry name" value="S1_domain"/>
</dbReference>
<dbReference type="GO" id="GO:0003723">
    <property type="term" value="F:RNA binding"/>
    <property type="evidence" value="ECO:0007669"/>
    <property type="project" value="UniProtKB-UniRule"/>
</dbReference>
<dbReference type="Proteomes" id="UP001216384">
    <property type="component" value="Unassembled WGS sequence"/>
</dbReference>
<evidence type="ECO:0000259" key="8">
    <source>
        <dbReference type="PROSITE" id="PS50126"/>
    </source>
</evidence>
<dbReference type="CDD" id="cd04471">
    <property type="entry name" value="S1_RNase_R"/>
    <property type="match status" value="1"/>
</dbReference>
<evidence type="ECO:0000256" key="1">
    <source>
        <dbReference type="ARBA" id="ARBA00001849"/>
    </source>
</evidence>
<dbReference type="Pfam" id="PF17876">
    <property type="entry name" value="CSD2"/>
    <property type="match status" value="1"/>
</dbReference>
<evidence type="ECO:0000256" key="6">
    <source>
        <dbReference type="ARBA" id="ARBA00022884"/>
    </source>
</evidence>
<dbReference type="InterPro" id="IPR004476">
    <property type="entry name" value="RNase_II/RNase_R"/>
</dbReference>
<keyword evidence="3 7" id="KW-0540">Nuclease</keyword>
<organism evidence="10 11">
    <name type="scientific">Mycoplasma bradburyae</name>
    <dbReference type="NCBI Taxonomy" id="2963128"/>
    <lineage>
        <taxon>Bacteria</taxon>
        <taxon>Bacillati</taxon>
        <taxon>Mycoplasmatota</taxon>
        <taxon>Mollicutes</taxon>
        <taxon>Mycoplasmataceae</taxon>
        <taxon>Mycoplasma</taxon>
    </lineage>
</organism>
<dbReference type="SMART" id="SM00316">
    <property type="entry name" value="S1"/>
    <property type="match status" value="1"/>
</dbReference>
<dbReference type="PROSITE" id="PS01175">
    <property type="entry name" value="RIBONUCLEASE_II"/>
    <property type="match status" value="1"/>
</dbReference>
<comment type="caution">
    <text evidence="10">The sequence shown here is derived from an EMBL/GenBank/DDBJ whole genome shotgun (WGS) entry which is preliminary data.</text>
</comment>
<dbReference type="RefSeq" id="WP_255034356.1">
    <property type="nucleotide sequence ID" value="NZ_CP101414.1"/>
</dbReference>
<evidence type="ECO:0000313" key="9">
    <source>
        <dbReference type="EMBL" id="MDC4182084.1"/>
    </source>
</evidence>
<dbReference type="InterPro" id="IPR001900">
    <property type="entry name" value="RNase_II/R"/>
</dbReference>
<dbReference type="EMBL" id="JAJHZM010000012">
    <property type="protein sequence ID" value="MDC4182084.1"/>
    <property type="molecule type" value="Genomic_DNA"/>
</dbReference>
<dbReference type="PANTHER" id="PTHR23355">
    <property type="entry name" value="RIBONUCLEASE"/>
    <property type="match status" value="1"/>
</dbReference>
<evidence type="ECO:0000313" key="12">
    <source>
        <dbReference type="Proteomes" id="UP001220940"/>
    </source>
</evidence>
<dbReference type="GO" id="GO:0006402">
    <property type="term" value="P:mRNA catabolic process"/>
    <property type="evidence" value="ECO:0007669"/>
    <property type="project" value="TreeGrafter"/>
</dbReference>
<proteinExistence type="inferred from homology"/>
<feature type="domain" description="S1 motif" evidence="8">
    <location>
        <begin position="634"/>
        <end position="715"/>
    </location>
</feature>
<dbReference type="PANTHER" id="PTHR23355:SF9">
    <property type="entry name" value="DIS3-LIKE EXONUCLEASE 2"/>
    <property type="match status" value="1"/>
</dbReference>
<evidence type="ECO:0000313" key="11">
    <source>
        <dbReference type="Proteomes" id="UP001216384"/>
    </source>
</evidence>
<dbReference type="Pfam" id="PF00773">
    <property type="entry name" value="RNB"/>
    <property type="match status" value="1"/>
</dbReference>
<dbReference type="EMBL" id="JAJHZP010000014">
    <property type="protein sequence ID" value="MDC4183531.1"/>
    <property type="molecule type" value="Genomic_DNA"/>
</dbReference>
<dbReference type="HAMAP" id="MF_01895">
    <property type="entry name" value="RNase_R"/>
    <property type="match status" value="1"/>
</dbReference>
<sequence length="719" mass="83172">MNNKQKIIQDILEIVKLENRKPIPPGIIVKKLNNKYTKTAIYKEIDEMLAKGELKKLASNKVVLGYQNSDPDLSNKMVGRLSIGTSGNGFIKIEGDELSKYYVHNINLNNALNNDVVEFAPLTIQNEWSKHELIDACVLKVIERTRTQYVGTYEDTGDEYVVYPDDPRITYKVILDKHYIDLKEHDRILFEIISVDQGVIKACLVKKIGSKEDIGIDIDAIAYNHLIEFGFNQDVINEAKELKFELTDHQKALRKDLRDLAFVTIDPASALDLDDAVYIKKIDDDNYNLKVAIADVCHYIKFDGAMDRSARNKATSVYLANKVIPMLPEELSNDLCSLNQGVDKFAIVGDMNIDGTGKITSYDYYPAIINVHKRFSYDLVNDYFQAKNDLNDVDSQIVKMLDEARVLARILRKMKVKRGFLQFEVDEISIELDERFEPINITKKPHGEAQEMIEDFMVAANEAVCLFANKHKLDFIYRVHPKPPVHKLNNFANHARVLNFEIFGDLNDIKSTDIQEWLIKNKEHKAIKLVNKLLLRSMNKAYYAPDNLRHFSLASKNYTHFTSPIRRYADNIVHRVLWMFVFDKESYTDQQRSELTKNLYDWCELINKKELSALDCERDVNAFLSVKYMTKFLGEWFNNVTVSTITNFGMFVELPNGIEGLVRLNHINGDYYRYDPNTDTLIGKNKHNRYQIGQKVDVKLLSTDNRSRRIDFEIQEDKH</sequence>
<dbReference type="Gene3D" id="2.40.50.140">
    <property type="entry name" value="Nucleic acid-binding proteins"/>
    <property type="match status" value="1"/>
</dbReference>
<evidence type="ECO:0000256" key="7">
    <source>
        <dbReference type="HAMAP-Rule" id="MF_01895"/>
    </source>
</evidence>
<dbReference type="Proteomes" id="UP001220940">
    <property type="component" value="Unassembled WGS sequence"/>
</dbReference>
<keyword evidence="12" id="KW-1185">Reference proteome</keyword>
<evidence type="ECO:0000256" key="4">
    <source>
        <dbReference type="ARBA" id="ARBA00022801"/>
    </source>
</evidence>
<dbReference type="InterPro" id="IPR050180">
    <property type="entry name" value="RNR_Ribonuclease"/>
</dbReference>
<dbReference type="GO" id="GO:0005829">
    <property type="term" value="C:cytosol"/>
    <property type="evidence" value="ECO:0007669"/>
    <property type="project" value="TreeGrafter"/>
</dbReference>
<comment type="subcellular location">
    <subcellularLocation>
        <location evidence="7">Cytoplasm</location>
    </subcellularLocation>
</comment>
<comment type="catalytic activity">
    <reaction evidence="1 7">
        <text>Exonucleolytic cleavage in the 3'- to 5'-direction to yield nucleoside 5'-phosphates.</text>
        <dbReference type="EC" id="3.1.13.1"/>
    </reaction>
</comment>
<evidence type="ECO:0000313" key="10">
    <source>
        <dbReference type="EMBL" id="MDC4183531.1"/>
    </source>
</evidence>
<dbReference type="InterPro" id="IPR040476">
    <property type="entry name" value="CSD2"/>
</dbReference>
<dbReference type="SMART" id="SM00955">
    <property type="entry name" value="RNB"/>
    <property type="match status" value="1"/>
</dbReference>
<dbReference type="InterPro" id="IPR012340">
    <property type="entry name" value="NA-bd_OB-fold"/>
</dbReference>